<evidence type="ECO:0000313" key="1">
    <source>
        <dbReference type="EMBL" id="EFE48406.1"/>
    </source>
</evidence>
<gene>
    <name evidence="1" type="ORF">NEIELOOT_02763</name>
</gene>
<sequence>MQTAKRPSETPFWLFRRPSPLRQPAIILPFKPKDPAWPTNA</sequence>
<name>D4DUT0_NEIEG</name>
<accession>D4DUT0</accession>
<dbReference type="AlphaFoldDB" id="D4DUT0"/>
<proteinExistence type="predicted"/>
<organism evidence="1 2">
    <name type="scientific">Neisseria elongata subsp. glycolytica ATCC 29315</name>
    <dbReference type="NCBI Taxonomy" id="546263"/>
    <lineage>
        <taxon>Bacteria</taxon>
        <taxon>Pseudomonadati</taxon>
        <taxon>Pseudomonadota</taxon>
        <taxon>Betaproteobacteria</taxon>
        <taxon>Neisseriales</taxon>
        <taxon>Neisseriaceae</taxon>
        <taxon>Neisseria</taxon>
    </lineage>
</organism>
<protein>
    <submittedName>
        <fullName evidence="1">Uncharacterized protein</fullName>
    </submittedName>
</protein>
<evidence type="ECO:0000313" key="2">
    <source>
        <dbReference type="Proteomes" id="UP000005536"/>
    </source>
</evidence>
<dbReference type="Proteomes" id="UP000005536">
    <property type="component" value="Unassembled WGS sequence"/>
</dbReference>
<comment type="caution">
    <text evidence="1">The sequence shown here is derived from an EMBL/GenBank/DDBJ whole genome shotgun (WGS) entry which is preliminary data.</text>
</comment>
<dbReference type="EMBL" id="ADBF01000254">
    <property type="protein sequence ID" value="EFE48406.1"/>
    <property type="molecule type" value="Genomic_DNA"/>
</dbReference>
<reference evidence="1 2" key="1">
    <citation type="submission" date="2010-02" db="EMBL/GenBank/DDBJ databases">
        <authorList>
            <person name="Weinstock G."/>
            <person name="Sodergren E."/>
            <person name="Clifton S."/>
            <person name="Fulton L."/>
            <person name="Fulton B."/>
            <person name="Courtney L."/>
            <person name="Fronick C."/>
            <person name="Harrison M."/>
            <person name="Strong C."/>
            <person name="Farmer C."/>
            <person name="Delahaunty K."/>
            <person name="Markovic C."/>
            <person name="Hall O."/>
            <person name="Minx P."/>
            <person name="Tomlinson C."/>
            <person name="Mitreva M."/>
            <person name="Nelson J."/>
            <person name="Hou S."/>
            <person name="Wollam A."/>
            <person name="Pepin K.H."/>
            <person name="Johnson M."/>
            <person name="Bhonagiri V."/>
            <person name="Zhang X."/>
            <person name="Suruliraj S."/>
            <person name="Warren W."/>
            <person name="Chinwalla A."/>
            <person name="Mardis E.R."/>
            <person name="Wilson R.K."/>
        </authorList>
    </citation>
    <scope>NUCLEOTIDE SEQUENCE [LARGE SCALE GENOMIC DNA]</scope>
    <source>
        <strain evidence="1 2">ATCC 29315</strain>
    </source>
</reference>